<organism evidence="2 3">
    <name type="scientific">Paracoccus lutimaris</name>
    <dbReference type="NCBI Taxonomy" id="1490030"/>
    <lineage>
        <taxon>Bacteria</taxon>
        <taxon>Pseudomonadati</taxon>
        <taxon>Pseudomonadota</taxon>
        <taxon>Alphaproteobacteria</taxon>
        <taxon>Rhodobacterales</taxon>
        <taxon>Paracoccaceae</taxon>
        <taxon>Paracoccus</taxon>
    </lineage>
</organism>
<feature type="chain" id="PRO_5017058150" evidence="1">
    <location>
        <begin position="25"/>
        <end position="38"/>
    </location>
</feature>
<proteinExistence type="predicted"/>
<reference evidence="2 3" key="1">
    <citation type="submission" date="2018-07" db="EMBL/GenBank/DDBJ databases">
        <title>Genomic Encyclopedia of Type Strains, Phase III (KMG-III): the genomes of soil and plant-associated and newly described type strains.</title>
        <authorList>
            <person name="Whitman W."/>
        </authorList>
    </citation>
    <scope>NUCLEOTIDE SEQUENCE [LARGE SCALE GENOMIC DNA]</scope>
    <source>
        <strain evidence="2 3">CECT 8525</strain>
    </source>
</reference>
<dbReference type="Proteomes" id="UP000253345">
    <property type="component" value="Unassembled WGS sequence"/>
</dbReference>
<keyword evidence="1" id="KW-0732">Signal</keyword>
<evidence type="ECO:0000256" key="1">
    <source>
        <dbReference type="SAM" id="SignalP"/>
    </source>
</evidence>
<keyword evidence="3" id="KW-1185">Reference proteome</keyword>
<evidence type="ECO:0000313" key="3">
    <source>
        <dbReference type="Proteomes" id="UP000253345"/>
    </source>
</evidence>
<protein>
    <submittedName>
        <fullName evidence="2">Uncharacterized protein</fullName>
    </submittedName>
</protein>
<name>A0A368ZCH7_9RHOB</name>
<gene>
    <name evidence="2" type="ORF">DFP89_101335</name>
</gene>
<dbReference type="EMBL" id="QPJL01000001">
    <property type="protein sequence ID" value="RCW88897.1"/>
    <property type="molecule type" value="Genomic_DNA"/>
</dbReference>
<sequence length="38" mass="3865">MQNRFPLRALLMASAVSMTAPVSAAYAGTPADTLVVAA</sequence>
<accession>A0A368ZCH7</accession>
<dbReference type="AlphaFoldDB" id="A0A368ZCH7"/>
<feature type="signal peptide" evidence="1">
    <location>
        <begin position="1"/>
        <end position="24"/>
    </location>
</feature>
<evidence type="ECO:0000313" key="2">
    <source>
        <dbReference type="EMBL" id="RCW88897.1"/>
    </source>
</evidence>
<comment type="caution">
    <text evidence="2">The sequence shown here is derived from an EMBL/GenBank/DDBJ whole genome shotgun (WGS) entry which is preliminary data.</text>
</comment>